<evidence type="ECO:0000259" key="9">
    <source>
        <dbReference type="PROSITE" id="PS52029"/>
    </source>
</evidence>
<feature type="signal peptide" evidence="8">
    <location>
        <begin position="1"/>
        <end position="24"/>
    </location>
</feature>
<comment type="similarity">
    <text evidence="2">Belongs to the YkuD family.</text>
</comment>
<feature type="active site" description="Nucleophile" evidence="7">
    <location>
        <position position="301"/>
    </location>
</feature>
<comment type="caution">
    <text evidence="10">The sequence shown here is derived from an EMBL/GenBank/DDBJ whole genome shotgun (WGS) entry which is preliminary data.</text>
</comment>
<dbReference type="GO" id="GO:0008360">
    <property type="term" value="P:regulation of cell shape"/>
    <property type="evidence" value="ECO:0007669"/>
    <property type="project" value="UniProtKB-UniRule"/>
</dbReference>
<gene>
    <name evidence="10" type="ORF">N825_16040</name>
</gene>
<dbReference type="PANTHER" id="PTHR41533:SF2">
    <property type="entry name" value="BLR7131 PROTEIN"/>
    <property type="match status" value="1"/>
</dbReference>
<dbReference type="RefSeq" id="WP_051512966.1">
    <property type="nucleotide sequence ID" value="NZ_AVFL01000022.1"/>
</dbReference>
<dbReference type="Pfam" id="PF03734">
    <property type="entry name" value="YkuD"/>
    <property type="match status" value="1"/>
</dbReference>
<dbReference type="InterPro" id="IPR002477">
    <property type="entry name" value="Peptidoglycan-bd-like"/>
</dbReference>
<dbReference type="GO" id="GO:0071555">
    <property type="term" value="P:cell wall organization"/>
    <property type="evidence" value="ECO:0007669"/>
    <property type="project" value="UniProtKB-UniRule"/>
</dbReference>
<evidence type="ECO:0000256" key="4">
    <source>
        <dbReference type="ARBA" id="ARBA00022960"/>
    </source>
</evidence>
<dbReference type="InterPro" id="IPR038063">
    <property type="entry name" value="Transpep_catalytic_dom"/>
</dbReference>
<dbReference type="Proteomes" id="UP000019486">
    <property type="component" value="Unassembled WGS sequence"/>
</dbReference>
<evidence type="ECO:0000256" key="7">
    <source>
        <dbReference type="PROSITE-ProRule" id="PRU01373"/>
    </source>
</evidence>
<keyword evidence="6 7" id="KW-0961">Cell wall biogenesis/degradation</keyword>
<keyword evidence="11" id="KW-1185">Reference proteome</keyword>
<dbReference type="PATRIC" id="fig|1385369.3.peg.5062"/>
<keyword evidence="4 7" id="KW-0133">Cell shape</keyword>
<keyword evidence="3" id="KW-0808">Transferase</keyword>
<dbReference type="InterPro" id="IPR036366">
    <property type="entry name" value="PGBDSf"/>
</dbReference>
<dbReference type="PROSITE" id="PS52029">
    <property type="entry name" value="LD_TPASE"/>
    <property type="match status" value="1"/>
</dbReference>
<keyword evidence="8" id="KW-0732">Signal</keyword>
<dbReference type="InterPro" id="IPR005490">
    <property type="entry name" value="LD_TPept_cat_dom"/>
</dbReference>
<dbReference type="GO" id="GO:0004180">
    <property type="term" value="F:carboxypeptidase activity"/>
    <property type="evidence" value="ECO:0007669"/>
    <property type="project" value="UniProtKB-ARBA"/>
</dbReference>
<dbReference type="SUPFAM" id="SSF141523">
    <property type="entry name" value="L,D-transpeptidase catalytic domain-like"/>
    <property type="match status" value="1"/>
</dbReference>
<dbReference type="Pfam" id="PF01471">
    <property type="entry name" value="PG_binding_1"/>
    <property type="match status" value="1"/>
</dbReference>
<evidence type="ECO:0000256" key="8">
    <source>
        <dbReference type="SAM" id="SignalP"/>
    </source>
</evidence>
<dbReference type="AlphaFoldDB" id="W9GZM6"/>
<evidence type="ECO:0000256" key="6">
    <source>
        <dbReference type="ARBA" id="ARBA00023316"/>
    </source>
</evidence>
<organism evidence="10 11">
    <name type="scientific">Skermanella stibiiresistens SB22</name>
    <dbReference type="NCBI Taxonomy" id="1385369"/>
    <lineage>
        <taxon>Bacteria</taxon>
        <taxon>Pseudomonadati</taxon>
        <taxon>Pseudomonadota</taxon>
        <taxon>Alphaproteobacteria</taxon>
        <taxon>Rhodospirillales</taxon>
        <taxon>Azospirillaceae</taxon>
        <taxon>Skermanella</taxon>
    </lineage>
</organism>
<dbReference type="CDD" id="cd16913">
    <property type="entry name" value="YkuD_like"/>
    <property type="match status" value="1"/>
</dbReference>
<dbReference type="GO" id="GO:0016740">
    <property type="term" value="F:transferase activity"/>
    <property type="evidence" value="ECO:0007669"/>
    <property type="project" value="UniProtKB-KW"/>
</dbReference>
<protein>
    <recommendedName>
        <fullName evidence="9">L,D-TPase catalytic domain-containing protein</fullName>
    </recommendedName>
</protein>
<dbReference type="InterPro" id="IPR036365">
    <property type="entry name" value="PGBD-like_sf"/>
</dbReference>
<comment type="pathway">
    <text evidence="1 7">Cell wall biogenesis; peptidoglycan biosynthesis.</text>
</comment>
<dbReference type="UniPathway" id="UPA00219"/>
<sequence>MIPRRFPFLAALLAMLLLATPASAGGFDQELARWAAALETRLVTLESSPAEAMPVTAIPRGPVLKPGMADPRVIDLTRRLIELGYLEPGSERDVLDDLVLAAVQTFQTERDLNPDGKVGGATLAALNLTPAKEIASIRETLSRMTEFATNAPSTLVLVNLPAQELYLVRNGETVMTMDTAVGSSARPTPLLTDTITHVIVNPTWTVPPTVMKQDKLPNLRRTGQPGIDHATVWLDGQVVDPAIVDWTGVSPWRVRITQSPGDHNALGRYRFNLTNGDDIYLHGTNDRRVFNRDRRAVSSGCVRLADPKALAEALLGTAGFTPERISNWVDSGETRWIKLAQPMPTRFVYWPAVLRNDRVVVLPDIYGIVPSAEIVAATN</sequence>
<accession>W9GZM6</accession>
<feature type="chain" id="PRO_5004920723" description="L,D-TPase catalytic domain-containing protein" evidence="8">
    <location>
        <begin position="25"/>
        <end position="379"/>
    </location>
</feature>
<dbReference type="InterPro" id="IPR052905">
    <property type="entry name" value="LD-transpeptidase_YkuD-like"/>
</dbReference>
<evidence type="ECO:0000256" key="5">
    <source>
        <dbReference type="ARBA" id="ARBA00022984"/>
    </source>
</evidence>
<dbReference type="PANTHER" id="PTHR41533">
    <property type="entry name" value="L,D-TRANSPEPTIDASE HI_1667-RELATED"/>
    <property type="match status" value="1"/>
</dbReference>
<feature type="active site" description="Proton donor/acceptor" evidence="7">
    <location>
        <position position="282"/>
    </location>
</feature>
<dbReference type="EMBL" id="AVFL01000022">
    <property type="protein sequence ID" value="EWY37912.1"/>
    <property type="molecule type" value="Genomic_DNA"/>
</dbReference>
<evidence type="ECO:0000256" key="1">
    <source>
        <dbReference type="ARBA" id="ARBA00004752"/>
    </source>
</evidence>
<dbReference type="SUPFAM" id="SSF47090">
    <property type="entry name" value="PGBD-like"/>
    <property type="match status" value="1"/>
</dbReference>
<feature type="domain" description="L,D-TPase catalytic" evidence="9">
    <location>
        <begin position="154"/>
        <end position="322"/>
    </location>
</feature>
<keyword evidence="5 7" id="KW-0573">Peptidoglycan synthesis</keyword>
<evidence type="ECO:0000256" key="2">
    <source>
        <dbReference type="ARBA" id="ARBA00005992"/>
    </source>
</evidence>
<dbReference type="GO" id="GO:0009252">
    <property type="term" value="P:peptidoglycan biosynthetic process"/>
    <property type="evidence" value="ECO:0007669"/>
    <property type="project" value="UniProtKB-UniPathway"/>
</dbReference>
<proteinExistence type="inferred from homology"/>
<name>W9GZM6_9PROT</name>
<reference evidence="10 11" key="1">
    <citation type="submission" date="2013-08" db="EMBL/GenBank/DDBJ databases">
        <title>The genome sequence of Skermanella stibiiresistens.</title>
        <authorList>
            <person name="Zhu W."/>
            <person name="Wang G."/>
        </authorList>
    </citation>
    <scope>NUCLEOTIDE SEQUENCE [LARGE SCALE GENOMIC DNA]</scope>
    <source>
        <strain evidence="10 11">SB22</strain>
    </source>
</reference>
<evidence type="ECO:0000313" key="10">
    <source>
        <dbReference type="EMBL" id="EWY37912.1"/>
    </source>
</evidence>
<dbReference type="Gene3D" id="2.40.440.10">
    <property type="entry name" value="L,D-transpeptidase catalytic domain-like"/>
    <property type="match status" value="1"/>
</dbReference>
<dbReference type="Gene3D" id="1.10.101.10">
    <property type="entry name" value="PGBD-like superfamily/PGBD"/>
    <property type="match status" value="1"/>
</dbReference>
<evidence type="ECO:0000256" key="3">
    <source>
        <dbReference type="ARBA" id="ARBA00022679"/>
    </source>
</evidence>
<dbReference type="STRING" id="1385369.N825_16040"/>
<evidence type="ECO:0000313" key="11">
    <source>
        <dbReference type="Proteomes" id="UP000019486"/>
    </source>
</evidence>